<dbReference type="AlphaFoldDB" id="A0A372LUD9"/>
<dbReference type="InterPro" id="IPR006015">
    <property type="entry name" value="Universal_stress_UspA"/>
</dbReference>
<keyword evidence="6" id="KW-1185">Reference proteome</keyword>
<dbReference type="InterPro" id="IPR006016">
    <property type="entry name" value="UspA"/>
</dbReference>
<evidence type="ECO:0000256" key="2">
    <source>
        <dbReference type="ARBA" id="ARBA00022741"/>
    </source>
</evidence>
<feature type="domain" description="UspA" evidence="4">
    <location>
        <begin position="20"/>
        <end position="156"/>
    </location>
</feature>
<reference evidence="5 6" key="1">
    <citation type="submission" date="2018-08" db="EMBL/GenBank/DDBJ databases">
        <title>Isolation, diversity and antifungal activity of Actinobacteria from wheat.</title>
        <authorList>
            <person name="Han C."/>
        </authorList>
    </citation>
    <scope>NUCLEOTIDE SEQUENCE [LARGE SCALE GENOMIC DNA]</scope>
    <source>
        <strain evidence="5 6">NEAU-YY421</strain>
    </source>
</reference>
<evidence type="ECO:0000313" key="6">
    <source>
        <dbReference type="Proteomes" id="UP000263094"/>
    </source>
</evidence>
<evidence type="ECO:0000256" key="3">
    <source>
        <dbReference type="ARBA" id="ARBA00022840"/>
    </source>
</evidence>
<accession>A0A372LUD9</accession>
<dbReference type="PANTHER" id="PTHR46268:SF27">
    <property type="entry name" value="UNIVERSAL STRESS PROTEIN RV2623"/>
    <property type="match status" value="1"/>
</dbReference>
<gene>
    <name evidence="5" type="ORF">DY218_33995</name>
</gene>
<feature type="domain" description="UspA" evidence="4">
    <location>
        <begin position="165"/>
        <end position="305"/>
    </location>
</feature>
<dbReference type="Proteomes" id="UP000263094">
    <property type="component" value="Unassembled WGS sequence"/>
</dbReference>
<dbReference type="EMBL" id="QUAK01000239">
    <property type="protein sequence ID" value="RFU82284.1"/>
    <property type="molecule type" value="Genomic_DNA"/>
</dbReference>
<keyword evidence="3" id="KW-0067">ATP-binding</keyword>
<dbReference type="Pfam" id="PF00582">
    <property type="entry name" value="Usp"/>
    <property type="match status" value="2"/>
</dbReference>
<dbReference type="PANTHER" id="PTHR46268">
    <property type="entry name" value="STRESS RESPONSE PROTEIN NHAX"/>
    <property type="match status" value="1"/>
</dbReference>
<sequence>MTTSEDAPSPEPDASAGPPVVVGVDGSASALHAVDTAAREAALRGCSLRVVHVFVWPALHVPLGPSALGPAEGGLRNLARQTVTEAVQRARAAAPDVTVTQAVVNGEALTALEAESRSARLIVVGSRGMGGFIGLLVGSTAVHLSAHSHCPLLVVREQSAQGDGRVVLGVDGSPAGRAAIDFAFAHAALHGTGILALHAWSDWSVQAPAPADPAEPYAAEPGALAAGEERLLAESMAGRAAEHPDVKVEHRVVKGGAREALIAASEGAGLVVVGARGRGGFTGLLLGSVSQALLHHAHSPVAVVRPAAP</sequence>
<dbReference type="PRINTS" id="PR01438">
    <property type="entry name" value="UNVRSLSTRESS"/>
</dbReference>
<dbReference type="InterPro" id="IPR014729">
    <property type="entry name" value="Rossmann-like_a/b/a_fold"/>
</dbReference>
<proteinExistence type="inferred from homology"/>
<dbReference type="OrthoDB" id="3174546at2"/>
<dbReference type="RefSeq" id="WP_128560021.1">
    <property type="nucleotide sequence ID" value="NZ_QUAK01000239.1"/>
</dbReference>
<keyword evidence="2" id="KW-0547">Nucleotide-binding</keyword>
<dbReference type="SUPFAM" id="SSF52402">
    <property type="entry name" value="Adenine nucleotide alpha hydrolases-like"/>
    <property type="match status" value="2"/>
</dbReference>
<evidence type="ECO:0000259" key="4">
    <source>
        <dbReference type="Pfam" id="PF00582"/>
    </source>
</evidence>
<protein>
    <submittedName>
        <fullName evidence="5">Universal stress protein</fullName>
    </submittedName>
</protein>
<dbReference type="Gene3D" id="3.40.50.620">
    <property type="entry name" value="HUPs"/>
    <property type="match status" value="2"/>
</dbReference>
<comment type="caution">
    <text evidence="5">The sequence shown here is derived from an EMBL/GenBank/DDBJ whole genome shotgun (WGS) entry which is preliminary data.</text>
</comment>
<evidence type="ECO:0000256" key="1">
    <source>
        <dbReference type="ARBA" id="ARBA00008791"/>
    </source>
</evidence>
<dbReference type="GO" id="GO:0005524">
    <property type="term" value="F:ATP binding"/>
    <property type="evidence" value="ECO:0007669"/>
    <property type="project" value="UniProtKB-KW"/>
</dbReference>
<evidence type="ECO:0000313" key="5">
    <source>
        <dbReference type="EMBL" id="RFU82284.1"/>
    </source>
</evidence>
<organism evidence="5 6">
    <name type="scientific">Streptomyces triticagri</name>
    <dbReference type="NCBI Taxonomy" id="2293568"/>
    <lineage>
        <taxon>Bacteria</taxon>
        <taxon>Bacillati</taxon>
        <taxon>Actinomycetota</taxon>
        <taxon>Actinomycetes</taxon>
        <taxon>Kitasatosporales</taxon>
        <taxon>Streptomycetaceae</taxon>
        <taxon>Streptomyces</taxon>
    </lineage>
</organism>
<name>A0A372LUD9_9ACTN</name>
<comment type="similarity">
    <text evidence="1">Belongs to the universal stress protein A family.</text>
</comment>